<keyword evidence="3" id="KW-1185">Reference proteome</keyword>
<dbReference type="SUPFAM" id="SSF53474">
    <property type="entry name" value="alpha/beta-Hydrolases"/>
    <property type="match status" value="1"/>
</dbReference>
<dbReference type="InterPro" id="IPR029058">
    <property type="entry name" value="AB_hydrolase_fold"/>
</dbReference>
<dbReference type="PANTHER" id="PTHR33840:SF1">
    <property type="entry name" value="TLE1 PHOSPHOLIPASE DOMAIN-CONTAINING PROTEIN"/>
    <property type="match status" value="1"/>
</dbReference>
<dbReference type="InterPro" id="IPR018712">
    <property type="entry name" value="Tle1-like_cat"/>
</dbReference>
<feature type="domain" description="T6SS Phospholipase effector Tle1-like catalytic" evidence="1">
    <location>
        <begin position="3"/>
        <end position="280"/>
    </location>
</feature>
<dbReference type="KEGG" id="daa:AKL17_3857"/>
<name>A0A161GX51_9RHOB</name>
<dbReference type="Pfam" id="PF09994">
    <property type="entry name" value="T6SS_Tle1-like_cat"/>
    <property type="match status" value="1"/>
</dbReference>
<dbReference type="RefSeq" id="WP_066815932.1">
    <property type="nucleotide sequence ID" value="NZ_CP012661.1"/>
</dbReference>
<dbReference type="Proteomes" id="UP000076128">
    <property type="component" value="Chromosome"/>
</dbReference>
<dbReference type="STRING" id="1335048.AKL17_3857"/>
<dbReference type="AlphaFoldDB" id="A0A161GX51"/>
<dbReference type="OrthoDB" id="4378831at2"/>
<dbReference type="PANTHER" id="PTHR33840">
    <property type="match status" value="1"/>
</dbReference>
<proteinExistence type="predicted"/>
<dbReference type="EMBL" id="CP012661">
    <property type="protein sequence ID" value="AMY71079.1"/>
    <property type="molecule type" value="Genomic_DNA"/>
</dbReference>
<gene>
    <name evidence="2" type="ORF">AKL17_3857</name>
</gene>
<protein>
    <recommendedName>
        <fullName evidence="1">T6SS Phospholipase effector Tle1-like catalytic domain-containing protein</fullName>
    </recommendedName>
</protein>
<dbReference type="PATRIC" id="fig|1335048.3.peg.3998"/>
<evidence type="ECO:0000259" key="1">
    <source>
        <dbReference type="Pfam" id="PF09994"/>
    </source>
</evidence>
<evidence type="ECO:0000313" key="2">
    <source>
        <dbReference type="EMBL" id="AMY71079.1"/>
    </source>
</evidence>
<accession>A0A161GX51</accession>
<evidence type="ECO:0000313" key="3">
    <source>
        <dbReference type="Proteomes" id="UP000076128"/>
    </source>
</evidence>
<organism evidence="2 3">
    <name type="scientific">Frigidibacter mobilis</name>
    <dbReference type="NCBI Taxonomy" id="1335048"/>
    <lineage>
        <taxon>Bacteria</taxon>
        <taxon>Pseudomonadati</taxon>
        <taxon>Pseudomonadota</taxon>
        <taxon>Alphaproteobacteria</taxon>
        <taxon>Rhodobacterales</taxon>
        <taxon>Paracoccaceae</taxon>
        <taxon>Frigidibacter</taxon>
    </lineage>
</organism>
<reference evidence="2 3" key="1">
    <citation type="submission" date="2015-09" db="EMBL/GenBank/DDBJ databases">
        <title>Complete genome sequence of Defluviimonas alba cai42t isolated from an oilfield in Xinjiang.</title>
        <authorList>
            <person name="Geng S."/>
            <person name="Pan X."/>
            <person name="Wu X."/>
        </authorList>
    </citation>
    <scope>NUCLEOTIDE SEQUENCE [LARGE SCALE GENOMIC DNA]</scope>
    <source>
        <strain evidence="3">cai42</strain>
    </source>
</reference>
<sequence>MPKALVLLLDGTSNTISDQRTNILRLYGCLRKSDTQVVYYDPGVGTIGAQGTCSKLAQQASELWGMATGMGIDDNVKEAYRFLVDNYDDGKAAGAERDRICIFGFSRGAYTARMLAGFIHAIGLLQRRNLNLLDHAWRAYKRIGEAEQAHDFAEVRLYERILDPDRPPIHLLGLFDTVSSVIEPGRGLLPQLRHHAFTSRNPSVAHLRHAVALDERRRMFKPVLWPEGGEHLPQRFQPGSAMPQDSREVWFTGTHGDVGGGWPETVSGLAKIPLLWMIEETKALGLDYITQTVNRLVKGAHEGQPYVAPDAFADINDSMTRGWQLLEYLPLPAKGEGLKRTRARLRGVPPGARVHASVIRRADATGQLPANLPSDHRVEGQPDITPTLYPV</sequence>